<evidence type="ECO:0000313" key="2">
    <source>
        <dbReference type="Proteomes" id="UP001148662"/>
    </source>
</evidence>
<dbReference type="Proteomes" id="UP001148662">
    <property type="component" value="Unassembled WGS sequence"/>
</dbReference>
<comment type="caution">
    <text evidence="1">The sequence shown here is derived from an EMBL/GenBank/DDBJ whole genome shotgun (WGS) entry which is preliminary data.</text>
</comment>
<sequence>MPRQTQEDVRTIRDFDIHHFILAHIRPHAIPQRLHLIQRHLRPSRDAAAVLGLWFPKRKVAIFTPISAAVSTIFVILCSLAGTVESPWQPEPMPVQRQARGFGINLMNIVLTKPPQ</sequence>
<gene>
    <name evidence="1" type="ORF">NM688_g6439</name>
</gene>
<name>A0ACC1SG87_9APHY</name>
<protein>
    <submittedName>
        <fullName evidence="1">Uncharacterized protein</fullName>
    </submittedName>
</protein>
<proteinExistence type="predicted"/>
<reference evidence="1" key="1">
    <citation type="submission" date="2022-07" db="EMBL/GenBank/DDBJ databases">
        <title>Genome Sequence of Phlebia brevispora.</title>
        <authorList>
            <person name="Buettner E."/>
        </authorList>
    </citation>
    <scope>NUCLEOTIDE SEQUENCE</scope>
    <source>
        <strain evidence="1">MPL23</strain>
    </source>
</reference>
<organism evidence="1 2">
    <name type="scientific">Phlebia brevispora</name>
    <dbReference type="NCBI Taxonomy" id="194682"/>
    <lineage>
        <taxon>Eukaryota</taxon>
        <taxon>Fungi</taxon>
        <taxon>Dikarya</taxon>
        <taxon>Basidiomycota</taxon>
        <taxon>Agaricomycotina</taxon>
        <taxon>Agaricomycetes</taxon>
        <taxon>Polyporales</taxon>
        <taxon>Meruliaceae</taxon>
        <taxon>Phlebia</taxon>
    </lineage>
</organism>
<dbReference type="EMBL" id="JANHOG010001327">
    <property type="protein sequence ID" value="KAJ3538956.1"/>
    <property type="molecule type" value="Genomic_DNA"/>
</dbReference>
<evidence type="ECO:0000313" key="1">
    <source>
        <dbReference type="EMBL" id="KAJ3538956.1"/>
    </source>
</evidence>
<accession>A0ACC1SG87</accession>
<keyword evidence="2" id="KW-1185">Reference proteome</keyword>